<feature type="domain" description="Metallo-beta-lactamase" evidence="2">
    <location>
        <begin position="88"/>
        <end position="187"/>
    </location>
</feature>
<sequence>MKHLSIDPSKTEAPTRDHPHGQQHPESLPEAKEIKAHPTGAGAGGENASLFFVGTATTILEWEGIRLMTDPNFLHAGDHAHLGPGVTATRVTNPAVDLHDLPRIDVVLLSHYHADHFDQKVEESLRRTLPIITTPHAKGCLQSKGPEESFSEVFDLDFFDSMMVDVVKSDGGDKAPAIKITGMPGKHVPPGVLSIANDLLKAVPPTNGWMVELGYTKRGQGDASFENGYRWVYNFPIPLSLKRHCTKIKAPGSKLFEYGPLANSTSIYISGDTLMIPELKEIPQRYAGQNIDLMLIHLGGTTIPSPSIPLLMVTMDAKQGIELVRLINPDVTIPIHYDDYDAFLSPLSDFKKEIEAAGLTEKVVYLDRKDQYKFSVK</sequence>
<dbReference type="SUPFAM" id="SSF56281">
    <property type="entry name" value="Metallo-hydrolase/oxidoreductase"/>
    <property type="match status" value="1"/>
</dbReference>
<evidence type="ECO:0000259" key="2">
    <source>
        <dbReference type="Pfam" id="PF12706"/>
    </source>
</evidence>
<evidence type="ECO:0000313" key="4">
    <source>
        <dbReference type="Proteomes" id="UP000308768"/>
    </source>
</evidence>
<feature type="region of interest" description="Disordered" evidence="1">
    <location>
        <begin position="1"/>
        <end position="28"/>
    </location>
</feature>
<keyword evidence="4" id="KW-1185">Reference proteome</keyword>
<comment type="caution">
    <text evidence="3">The sequence shown here is derived from an EMBL/GenBank/DDBJ whole genome shotgun (WGS) entry which is preliminary data.</text>
</comment>
<dbReference type="InterPro" id="IPR050114">
    <property type="entry name" value="UPF0173_UPF0282_UlaG_hydrolase"/>
</dbReference>
<dbReference type="OrthoDB" id="332863at2759"/>
<feature type="compositionally biased region" description="Basic and acidic residues" evidence="1">
    <location>
        <begin position="9"/>
        <end position="20"/>
    </location>
</feature>
<gene>
    <name evidence="3" type="ORF">B0A49_04683</name>
</gene>
<dbReference type="InterPro" id="IPR036866">
    <property type="entry name" value="RibonucZ/Hydroxyglut_hydro"/>
</dbReference>
<dbReference type="Proteomes" id="UP000308768">
    <property type="component" value="Unassembled WGS sequence"/>
</dbReference>
<dbReference type="PANTHER" id="PTHR43546:SF7">
    <property type="entry name" value="METALLO-BETA-LACTAMASE DOMAIN-CONTAINING PROTEIN"/>
    <property type="match status" value="1"/>
</dbReference>
<dbReference type="Gene3D" id="3.60.15.10">
    <property type="entry name" value="Ribonuclease Z/Hydroxyacylglutathione hydrolase-like"/>
    <property type="match status" value="2"/>
</dbReference>
<evidence type="ECO:0000256" key="1">
    <source>
        <dbReference type="SAM" id="MobiDB-lite"/>
    </source>
</evidence>
<name>A0A4U0WSF2_9PEZI</name>
<proteinExistence type="predicted"/>
<reference evidence="3 4" key="1">
    <citation type="submission" date="2017-03" db="EMBL/GenBank/DDBJ databases">
        <title>Genomes of endolithic fungi from Antarctica.</title>
        <authorList>
            <person name="Coleine C."/>
            <person name="Masonjones S."/>
            <person name="Stajich J.E."/>
        </authorList>
    </citation>
    <scope>NUCLEOTIDE SEQUENCE [LARGE SCALE GENOMIC DNA]</scope>
    <source>
        <strain evidence="3 4">CCFEE 5187</strain>
    </source>
</reference>
<dbReference type="PANTHER" id="PTHR43546">
    <property type="entry name" value="UPF0173 METAL-DEPENDENT HYDROLASE MJ1163-RELATED"/>
    <property type="match status" value="1"/>
</dbReference>
<protein>
    <recommendedName>
        <fullName evidence="2">Metallo-beta-lactamase domain-containing protein</fullName>
    </recommendedName>
</protein>
<dbReference type="EMBL" id="NAJN01001116">
    <property type="protein sequence ID" value="TKA65648.1"/>
    <property type="molecule type" value="Genomic_DNA"/>
</dbReference>
<dbReference type="InterPro" id="IPR001279">
    <property type="entry name" value="Metallo-B-lactamas"/>
</dbReference>
<dbReference type="Pfam" id="PF12706">
    <property type="entry name" value="Lactamase_B_2"/>
    <property type="match status" value="1"/>
</dbReference>
<evidence type="ECO:0000313" key="3">
    <source>
        <dbReference type="EMBL" id="TKA65648.1"/>
    </source>
</evidence>
<organism evidence="3 4">
    <name type="scientific">Cryomyces minteri</name>
    <dbReference type="NCBI Taxonomy" id="331657"/>
    <lineage>
        <taxon>Eukaryota</taxon>
        <taxon>Fungi</taxon>
        <taxon>Dikarya</taxon>
        <taxon>Ascomycota</taxon>
        <taxon>Pezizomycotina</taxon>
        <taxon>Dothideomycetes</taxon>
        <taxon>Dothideomycetes incertae sedis</taxon>
        <taxon>Cryomyces</taxon>
    </lineage>
</organism>
<dbReference type="AlphaFoldDB" id="A0A4U0WSF2"/>
<accession>A0A4U0WSF2</accession>